<feature type="transmembrane region" description="Helical" evidence="1">
    <location>
        <begin position="92"/>
        <end position="113"/>
    </location>
</feature>
<dbReference type="EMBL" id="CP042434">
    <property type="protein sequence ID" value="QEC72866.1"/>
    <property type="molecule type" value="Genomic_DNA"/>
</dbReference>
<keyword evidence="3" id="KW-1185">Reference proteome</keyword>
<keyword evidence="1" id="KW-0812">Transmembrane</keyword>
<organism evidence="2 3">
    <name type="scientific">Arachidicoccus ginsenosidivorans</name>
    <dbReference type="NCBI Taxonomy" id="496057"/>
    <lineage>
        <taxon>Bacteria</taxon>
        <taxon>Pseudomonadati</taxon>
        <taxon>Bacteroidota</taxon>
        <taxon>Chitinophagia</taxon>
        <taxon>Chitinophagales</taxon>
        <taxon>Chitinophagaceae</taxon>
        <taxon>Arachidicoccus</taxon>
    </lineage>
</organism>
<sequence length="120" mass="13498">MAEKKKISANASTKDLDKWLQDKLDAVNNGGMAEGHDEKTDEQDPFLQDALEGLSKFSSTKEIYRQTGRVNRALEKKTGGARKINIFEASPIFWFIVAIIIIITVIILAFVVLRMRMGQI</sequence>
<evidence type="ECO:0000313" key="3">
    <source>
        <dbReference type="Proteomes" id="UP000321291"/>
    </source>
</evidence>
<accession>A0A5B8VQ91</accession>
<dbReference type="KEGG" id="agi:FSB73_15430"/>
<evidence type="ECO:0000313" key="2">
    <source>
        <dbReference type="EMBL" id="QEC72866.1"/>
    </source>
</evidence>
<dbReference type="Proteomes" id="UP000321291">
    <property type="component" value="Chromosome"/>
</dbReference>
<dbReference type="RefSeq" id="WP_146784124.1">
    <property type="nucleotide sequence ID" value="NZ_CP042434.1"/>
</dbReference>
<keyword evidence="1" id="KW-0472">Membrane</keyword>
<keyword evidence="1" id="KW-1133">Transmembrane helix</keyword>
<name>A0A5B8VQ91_9BACT</name>
<proteinExistence type="predicted"/>
<evidence type="ECO:0000256" key="1">
    <source>
        <dbReference type="SAM" id="Phobius"/>
    </source>
</evidence>
<dbReference type="OrthoDB" id="9911138at2"/>
<protein>
    <submittedName>
        <fullName evidence="2">Uncharacterized protein</fullName>
    </submittedName>
</protein>
<gene>
    <name evidence="2" type="ORF">FSB73_15430</name>
</gene>
<reference evidence="2 3" key="1">
    <citation type="journal article" date="2017" name="Int. J. Syst. Evol. Microbiol.">
        <title>Arachidicoccus ginsenosidivorans sp. nov., with ginsenoside-converting activity isolated from ginseng cultivating soil.</title>
        <authorList>
            <person name="Siddiqi M.Z."/>
            <person name="Aslam Z."/>
            <person name="Im W.T."/>
        </authorList>
    </citation>
    <scope>NUCLEOTIDE SEQUENCE [LARGE SCALE GENOMIC DNA]</scope>
    <source>
        <strain evidence="2 3">Gsoil 809</strain>
    </source>
</reference>
<dbReference type="AlphaFoldDB" id="A0A5B8VQ91"/>